<dbReference type="PROSITE" id="PS50928">
    <property type="entry name" value="ABC_TM1"/>
    <property type="match status" value="1"/>
</dbReference>
<evidence type="ECO:0000256" key="1">
    <source>
        <dbReference type="ARBA" id="ARBA00004651"/>
    </source>
</evidence>
<dbReference type="Gene3D" id="1.10.3720.10">
    <property type="entry name" value="MetI-like"/>
    <property type="match status" value="1"/>
</dbReference>
<reference evidence="10 11" key="1">
    <citation type="submission" date="2020-06" db="EMBL/GenBank/DDBJ databases">
        <title>Genome sequence of 2 isolates from Red Sea Mangroves.</title>
        <authorList>
            <person name="Sefrji F."/>
            <person name="Michoud G."/>
            <person name="Merlino G."/>
            <person name="Daffonchio D."/>
        </authorList>
    </citation>
    <scope>NUCLEOTIDE SEQUENCE [LARGE SCALE GENOMIC DNA]</scope>
    <source>
        <strain evidence="10 11">R1DC25</strain>
    </source>
</reference>
<keyword evidence="5 8" id="KW-0812">Transmembrane</keyword>
<dbReference type="PANTHER" id="PTHR42929">
    <property type="entry name" value="INNER MEMBRANE ABC TRANSPORTER PERMEASE PROTEIN YDCU-RELATED-RELATED"/>
    <property type="match status" value="1"/>
</dbReference>
<dbReference type="GO" id="GO:0055085">
    <property type="term" value="P:transmembrane transport"/>
    <property type="evidence" value="ECO:0007669"/>
    <property type="project" value="InterPro"/>
</dbReference>
<dbReference type="KEGG" id="kmn:HW532_07310"/>
<comment type="subcellular location">
    <subcellularLocation>
        <location evidence="1 8">Cell membrane</location>
        <topology evidence="1 8">Multi-pass membrane protein</topology>
    </subcellularLocation>
</comment>
<feature type="transmembrane region" description="Helical" evidence="8">
    <location>
        <begin position="197"/>
        <end position="226"/>
    </location>
</feature>
<keyword evidence="11" id="KW-1185">Reference proteome</keyword>
<keyword evidence="3 8" id="KW-0813">Transport</keyword>
<dbReference type="Proteomes" id="UP000593594">
    <property type="component" value="Chromosome"/>
</dbReference>
<dbReference type="Pfam" id="PF00528">
    <property type="entry name" value="BPD_transp_1"/>
    <property type="match status" value="1"/>
</dbReference>
<feature type="domain" description="ABC transmembrane type-1" evidence="9">
    <location>
        <begin position="68"/>
        <end position="274"/>
    </location>
</feature>
<evidence type="ECO:0000256" key="8">
    <source>
        <dbReference type="RuleBase" id="RU363032"/>
    </source>
</evidence>
<evidence type="ECO:0000256" key="5">
    <source>
        <dbReference type="ARBA" id="ARBA00022692"/>
    </source>
</evidence>
<keyword evidence="6 8" id="KW-1133">Transmembrane helix</keyword>
<dbReference type="InterPro" id="IPR035906">
    <property type="entry name" value="MetI-like_sf"/>
</dbReference>
<proteinExistence type="inferred from homology"/>
<dbReference type="RefSeq" id="WP_213163765.1">
    <property type="nucleotide sequence ID" value="NZ_CP058214.1"/>
</dbReference>
<dbReference type="AlphaFoldDB" id="A0A7S8C366"/>
<accession>A0A7S8C366</accession>
<evidence type="ECO:0000256" key="7">
    <source>
        <dbReference type="ARBA" id="ARBA00023136"/>
    </source>
</evidence>
<comment type="similarity">
    <text evidence="2">Belongs to the binding-protein-dependent transport system permease family. CysTW subfamily.</text>
</comment>
<evidence type="ECO:0000259" key="9">
    <source>
        <dbReference type="PROSITE" id="PS50928"/>
    </source>
</evidence>
<dbReference type="PANTHER" id="PTHR42929:SF5">
    <property type="entry name" value="ABC TRANSPORTER PERMEASE PROTEIN"/>
    <property type="match status" value="1"/>
</dbReference>
<dbReference type="EMBL" id="CP058214">
    <property type="protein sequence ID" value="QPC42531.1"/>
    <property type="molecule type" value="Genomic_DNA"/>
</dbReference>
<evidence type="ECO:0000256" key="3">
    <source>
        <dbReference type="ARBA" id="ARBA00022448"/>
    </source>
</evidence>
<feature type="transmembrane region" description="Helical" evidence="8">
    <location>
        <begin position="255"/>
        <end position="274"/>
    </location>
</feature>
<protein>
    <submittedName>
        <fullName evidence="10">ABC transporter permease</fullName>
    </submittedName>
</protein>
<dbReference type="SUPFAM" id="SSF161098">
    <property type="entry name" value="MetI-like"/>
    <property type="match status" value="1"/>
</dbReference>
<dbReference type="CDD" id="cd06261">
    <property type="entry name" value="TM_PBP2"/>
    <property type="match status" value="1"/>
</dbReference>
<gene>
    <name evidence="10" type="ORF">HW532_07310</name>
</gene>
<evidence type="ECO:0000256" key="2">
    <source>
        <dbReference type="ARBA" id="ARBA00007069"/>
    </source>
</evidence>
<name>A0A7S8C366_9HYPH</name>
<feature type="transmembrane region" description="Helical" evidence="8">
    <location>
        <begin position="102"/>
        <end position="124"/>
    </location>
</feature>
<evidence type="ECO:0000313" key="11">
    <source>
        <dbReference type="Proteomes" id="UP000593594"/>
    </source>
</evidence>
<evidence type="ECO:0000256" key="6">
    <source>
        <dbReference type="ARBA" id="ARBA00022989"/>
    </source>
</evidence>
<feature type="transmembrane region" description="Helical" evidence="8">
    <location>
        <begin position="21"/>
        <end position="44"/>
    </location>
</feature>
<dbReference type="InterPro" id="IPR000515">
    <property type="entry name" value="MetI-like"/>
</dbReference>
<dbReference type="GO" id="GO:0005886">
    <property type="term" value="C:plasma membrane"/>
    <property type="evidence" value="ECO:0007669"/>
    <property type="project" value="UniProtKB-SubCell"/>
</dbReference>
<evidence type="ECO:0000256" key="4">
    <source>
        <dbReference type="ARBA" id="ARBA00022475"/>
    </source>
</evidence>
<feature type="transmembrane region" description="Helical" evidence="8">
    <location>
        <begin position="156"/>
        <end position="176"/>
    </location>
</feature>
<evidence type="ECO:0000313" key="10">
    <source>
        <dbReference type="EMBL" id="QPC42531.1"/>
    </source>
</evidence>
<organism evidence="10 11">
    <name type="scientific">Kaustia mangrovi</name>
    <dbReference type="NCBI Taxonomy" id="2593653"/>
    <lineage>
        <taxon>Bacteria</taxon>
        <taxon>Pseudomonadati</taxon>
        <taxon>Pseudomonadota</taxon>
        <taxon>Alphaproteobacteria</taxon>
        <taxon>Hyphomicrobiales</taxon>
        <taxon>Parvibaculaceae</taxon>
        <taxon>Kaustia</taxon>
    </lineage>
</organism>
<keyword evidence="7 8" id="KW-0472">Membrane</keyword>
<feature type="transmembrane region" description="Helical" evidence="8">
    <location>
        <begin position="74"/>
        <end position="95"/>
    </location>
</feature>
<keyword evidence="4" id="KW-1003">Cell membrane</keyword>
<sequence>MSVAPAGFRASLRHPGRAGAVLLGLPTVVFLLVLFAIPVARFMLAPLAAGMVEPYVEAMTGDVYRQVIWNTFKISAYVTVLAFLLGYPVAYFLTIAPPFWRLVGFFCVLMPFWTSILVRTYAWLVILGRQGIVNEALLAAGIIDKPIVLLHSMPTVLLGMVHVLMPFFIFPVYAIMQRIDMNLIAAARGLGAPDWRVFTRVYLPLTLPGVLSGATLVFILSMGFFITPALLGGGRVTMIAVLIEQHVNALLDWEFAGALSAVLLAATLVVYGLMKRFLRGDKTW</sequence>